<feature type="compositionally biased region" description="Acidic residues" evidence="9">
    <location>
        <begin position="68"/>
        <end position="77"/>
    </location>
</feature>
<evidence type="ECO:0000256" key="9">
    <source>
        <dbReference type="SAM" id="MobiDB-lite"/>
    </source>
</evidence>
<evidence type="ECO:0000256" key="7">
    <source>
        <dbReference type="ARBA" id="ARBA00025800"/>
    </source>
</evidence>
<comment type="function">
    <text evidence="8">May be involved in fusion of retrograde transport vesicles derived from an endocytic compartment with the Golgi complex.</text>
</comment>
<feature type="transmembrane region" description="Helical" evidence="8">
    <location>
        <begin position="360"/>
        <end position="378"/>
    </location>
</feature>
<gene>
    <name evidence="10" type="ORF">KFE25_013829</name>
</gene>
<name>A0A8J5XH26_DIALT</name>
<evidence type="ECO:0000256" key="6">
    <source>
        <dbReference type="ARBA" id="ARBA00023136"/>
    </source>
</evidence>
<keyword evidence="6 8" id="KW-0472">Membrane</keyword>
<sequence>MDSFFGKVSSLSDSIGEKSVRALGGVLDGLTSPPSHDRLRVYADGASDEEAAGGSGARRGGRGRGSGDDDDDDDENDGVASMRTPARGSAGLGASLPSVGSGSLGGWLGRLGGAASADDSLDREPLVGRTDSAELQGSDAAAATAAAAAGGRLGGAAGAAAAGSAAVAAGCGFGSGLGLGGLGLGGSLGSSLGALPTVGASSSELLASLRAGLSSRAASATQLAGAAAARAREGGTALASGAAAKAREGSAVLAMAGVPLPASLSAAEPPPDPACALCARYCPCAHLSYSARLAGFGICFLLGLVLSLASLTSLTQLLLGNPRPFATKYTLGNAISIASSMFLMGPTTQCNNMFHPDRRGATLLYLASMVGTFLAVSAVQSGLLALVCVCFQMGALVWYVFSYVPYGRACLRRCFSNAMRFAV</sequence>
<evidence type="ECO:0000256" key="1">
    <source>
        <dbReference type="ARBA" id="ARBA00004141"/>
    </source>
</evidence>
<dbReference type="PANTHER" id="PTHR23137:SF6">
    <property type="entry name" value="VESICLE TRANSPORT PROTEIN"/>
    <property type="match status" value="1"/>
</dbReference>
<evidence type="ECO:0000256" key="4">
    <source>
        <dbReference type="ARBA" id="ARBA00022927"/>
    </source>
</evidence>
<evidence type="ECO:0000256" key="8">
    <source>
        <dbReference type="RuleBase" id="RU363111"/>
    </source>
</evidence>
<keyword evidence="3 8" id="KW-0812">Transmembrane</keyword>
<comment type="subcellular location">
    <subcellularLocation>
        <location evidence="1 8">Membrane</location>
        <topology evidence="1 8">Multi-pass membrane protein</topology>
    </subcellularLocation>
</comment>
<comment type="similarity">
    <text evidence="7 8">Belongs to the SFT2 family.</text>
</comment>
<dbReference type="OrthoDB" id="73614at2759"/>
<dbReference type="Proteomes" id="UP000751190">
    <property type="component" value="Unassembled WGS sequence"/>
</dbReference>
<proteinExistence type="inferred from homology"/>
<dbReference type="Pfam" id="PF04178">
    <property type="entry name" value="Got1"/>
    <property type="match status" value="1"/>
</dbReference>
<evidence type="ECO:0000256" key="5">
    <source>
        <dbReference type="ARBA" id="ARBA00022989"/>
    </source>
</evidence>
<dbReference type="GO" id="GO:0005737">
    <property type="term" value="C:cytoplasm"/>
    <property type="evidence" value="ECO:0007669"/>
    <property type="project" value="UniProtKB-ARBA"/>
</dbReference>
<dbReference type="EMBL" id="JAGTXO010000004">
    <property type="protein sequence ID" value="KAG8468746.1"/>
    <property type="molecule type" value="Genomic_DNA"/>
</dbReference>
<protein>
    <recommendedName>
        <fullName evidence="8">Vesicle transport protein</fullName>
    </recommendedName>
</protein>
<keyword evidence="5 8" id="KW-1133">Transmembrane helix</keyword>
<feature type="region of interest" description="Disordered" evidence="9">
    <location>
        <begin position="25"/>
        <end position="95"/>
    </location>
</feature>
<dbReference type="PANTHER" id="PTHR23137">
    <property type="entry name" value="VESICLE TRANSPORT PROTEIN-RELATED"/>
    <property type="match status" value="1"/>
</dbReference>
<evidence type="ECO:0000256" key="2">
    <source>
        <dbReference type="ARBA" id="ARBA00022448"/>
    </source>
</evidence>
<dbReference type="GO" id="GO:0016020">
    <property type="term" value="C:membrane"/>
    <property type="evidence" value="ECO:0007669"/>
    <property type="project" value="UniProtKB-SubCell"/>
</dbReference>
<comment type="caution">
    <text evidence="10">The sequence shown here is derived from an EMBL/GenBank/DDBJ whole genome shotgun (WGS) entry which is preliminary data.</text>
</comment>
<evidence type="ECO:0000313" key="10">
    <source>
        <dbReference type="EMBL" id="KAG8468746.1"/>
    </source>
</evidence>
<keyword evidence="2 8" id="KW-0813">Transport</keyword>
<keyword evidence="11" id="KW-1185">Reference proteome</keyword>
<dbReference type="GO" id="GO:0016192">
    <property type="term" value="P:vesicle-mediated transport"/>
    <property type="evidence" value="ECO:0007669"/>
    <property type="project" value="InterPro"/>
</dbReference>
<dbReference type="GO" id="GO:0015031">
    <property type="term" value="P:protein transport"/>
    <property type="evidence" value="ECO:0007669"/>
    <property type="project" value="UniProtKB-KW"/>
</dbReference>
<feature type="compositionally biased region" description="Low complexity" evidence="9">
    <location>
        <begin position="86"/>
        <end position="95"/>
    </location>
</feature>
<feature type="transmembrane region" description="Helical" evidence="8">
    <location>
        <begin position="331"/>
        <end position="348"/>
    </location>
</feature>
<organism evidence="10 11">
    <name type="scientific">Diacronema lutheri</name>
    <name type="common">Unicellular marine alga</name>
    <name type="synonym">Monochrysis lutheri</name>
    <dbReference type="NCBI Taxonomy" id="2081491"/>
    <lineage>
        <taxon>Eukaryota</taxon>
        <taxon>Haptista</taxon>
        <taxon>Haptophyta</taxon>
        <taxon>Pavlovophyceae</taxon>
        <taxon>Pavlovales</taxon>
        <taxon>Pavlovaceae</taxon>
        <taxon>Diacronema</taxon>
    </lineage>
</organism>
<accession>A0A8J5XH26</accession>
<dbReference type="AlphaFoldDB" id="A0A8J5XH26"/>
<evidence type="ECO:0000313" key="11">
    <source>
        <dbReference type="Proteomes" id="UP000751190"/>
    </source>
</evidence>
<feature type="transmembrane region" description="Helical" evidence="8">
    <location>
        <begin position="384"/>
        <end position="404"/>
    </location>
</feature>
<dbReference type="InterPro" id="IPR011691">
    <property type="entry name" value="Vesicle_transpt_SFT2"/>
</dbReference>
<evidence type="ECO:0000256" key="3">
    <source>
        <dbReference type="ARBA" id="ARBA00022692"/>
    </source>
</evidence>
<keyword evidence="4 8" id="KW-0653">Protein transport</keyword>
<feature type="transmembrane region" description="Helical" evidence="8">
    <location>
        <begin position="293"/>
        <end position="319"/>
    </location>
</feature>
<reference evidence="10" key="1">
    <citation type="submission" date="2021-05" db="EMBL/GenBank/DDBJ databases">
        <title>The genome of the haptophyte Pavlova lutheri (Diacronema luteri, Pavlovales) - a model for lipid biosynthesis in eukaryotic algae.</title>
        <authorList>
            <person name="Hulatt C.J."/>
            <person name="Posewitz M.C."/>
        </authorList>
    </citation>
    <scope>NUCLEOTIDE SEQUENCE</scope>
    <source>
        <strain evidence="10">NIVA-4/92</strain>
    </source>
</reference>
<dbReference type="GO" id="GO:0012505">
    <property type="term" value="C:endomembrane system"/>
    <property type="evidence" value="ECO:0007669"/>
    <property type="project" value="UniProtKB-ARBA"/>
</dbReference>
<dbReference type="InterPro" id="IPR007305">
    <property type="entry name" value="Vesicle_transpt_Got1/SFT2"/>
</dbReference>